<feature type="signal peptide" evidence="7">
    <location>
        <begin position="1"/>
        <end position="21"/>
    </location>
</feature>
<keyword evidence="5" id="KW-0325">Glycoprotein</keyword>
<dbReference type="PANTHER" id="PTHR11010">
    <property type="entry name" value="PROTEASE S28 PRO-X CARBOXYPEPTIDASE-RELATED"/>
    <property type="match status" value="1"/>
</dbReference>
<dbReference type="Pfam" id="PF05577">
    <property type="entry name" value="Peptidase_S28"/>
    <property type="match status" value="1"/>
</dbReference>
<dbReference type="InterPro" id="IPR029058">
    <property type="entry name" value="AB_hydrolase_fold"/>
</dbReference>
<evidence type="ECO:0000256" key="2">
    <source>
        <dbReference type="ARBA" id="ARBA00022670"/>
    </source>
</evidence>
<evidence type="ECO:0008006" key="10">
    <source>
        <dbReference type="Google" id="ProtNLM"/>
    </source>
</evidence>
<accession>A0AAJ0CY97</accession>
<evidence type="ECO:0000256" key="3">
    <source>
        <dbReference type="ARBA" id="ARBA00022729"/>
    </source>
</evidence>
<keyword evidence="4" id="KW-0378">Hydrolase</keyword>
<comment type="similarity">
    <text evidence="1">Belongs to the peptidase S28 family.</text>
</comment>
<dbReference type="GO" id="GO:0070008">
    <property type="term" value="F:serine-type exopeptidase activity"/>
    <property type="evidence" value="ECO:0007669"/>
    <property type="project" value="InterPro"/>
</dbReference>
<keyword evidence="9" id="KW-1185">Reference proteome</keyword>
<reference evidence="8" key="1">
    <citation type="submission" date="2023-06" db="EMBL/GenBank/DDBJ databases">
        <title>Conoideocrella luteorostrata (Hypocreales: Clavicipitaceae), a potential biocontrol fungus for elongate hemlock scale in United States Christmas tree production areas.</title>
        <authorList>
            <person name="Barrett H."/>
            <person name="Lovett B."/>
            <person name="Macias A.M."/>
            <person name="Stajich J.E."/>
            <person name="Kasson M.T."/>
        </authorList>
    </citation>
    <scope>NUCLEOTIDE SEQUENCE</scope>
    <source>
        <strain evidence="8">ARSEF 14590</strain>
    </source>
</reference>
<evidence type="ECO:0000256" key="7">
    <source>
        <dbReference type="SAM" id="SignalP"/>
    </source>
</evidence>
<protein>
    <recommendedName>
        <fullName evidence="10">Serine peptidase</fullName>
    </recommendedName>
</protein>
<dbReference type="EMBL" id="JASWJB010000037">
    <property type="protein sequence ID" value="KAK2608502.1"/>
    <property type="molecule type" value="Genomic_DNA"/>
</dbReference>
<proteinExistence type="inferred from homology"/>
<dbReference type="Proteomes" id="UP001251528">
    <property type="component" value="Unassembled WGS sequence"/>
</dbReference>
<organism evidence="8 9">
    <name type="scientific">Conoideocrella luteorostrata</name>
    <dbReference type="NCBI Taxonomy" id="1105319"/>
    <lineage>
        <taxon>Eukaryota</taxon>
        <taxon>Fungi</taxon>
        <taxon>Dikarya</taxon>
        <taxon>Ascomycota</taxon>
        <taxon>Pezizomycotina</taxon>
        <taxon>Sordariomycetes</taxon>
        <taxon>Hypocreomycetidae</taxon>
        <taxon>Hypocreales</taxon>
        <taxon>Clavicipitaceae</taxon>
        <taxon>Conoideocrella</taxon>
    </lineage>
</organism>
<dbReference type="GO" id="GO:0006508">
    <property type="term" value="P:proteolysis"/>
    <property type="evidence" value="ECO:0007669"/>
    <property type="project" value="UniProtKB-KW"/>
</dbReference>
<evidence type="ECO:0000313" key="8">
    <source>
        <dbReference type="EMBL" id="KAK2608502.1"/>
    </source>
</evidence>
<keyword evidence="3 7" id="KW-0732">Signal</keyword>
<feature type="chain" id="PRO_5042522351" description="Serine peptidase" evidence="7">
    <location>
        <begin position="22"/>
        <end position="540"/>
    </location>
</feature>
<evidence type="ECO:0000256" key="6">
    <source>
        <dbReference type="SAM" id="MobiDB-lite"/>
    </source>
</evidence>
<sequence>MRLNKCFSVISSIVLAGPVAAWVDRAHPFGRPPPPEDHQLATAGADGPSREATFQQLIDHKNPGLGTFSQRYWYNAQYYAGPGSPIVLNAPGESDASDFYTTNATLPGMFGKTNGAAVIVVEHRYWGESSPYKNLSTTNLQYLTLDNAIQDLIYFAKNVELPFDVNGTSKPDKAPWVLTGCSYSGALSAWIYRLAPGTFWAYHCSSAVVEAISDFWQYNQPIAEAMPKNCTKDMQKAIKHIDGVLSNGTAEAQHSLKKRFGLEAITHNDDFGQALIGGLQGWQGTMFYQKSRPNPLYQFCDYIENVFPDKKNRTIPGPEGVGTCKALNGFAKWSREVMIPGSCAKYGYWKDNNTVACYDMNNKDNPYYHDLSVNNTINRQWTWFTCNEPFEWWQVSSPDDTTGLVSKFLDVNYNYMQCRNYFPREGNHTFGLDAGRTSAQVNRKTGGWNVGNTTRLMWVNGEYDPWKPATVSADARPGGPLQSTPDAPVWVIPKAAHCNDVLTKNADANPEVRKIVDDILATMKKWVGEYYVGKDHPSNA</sequence>
<evidence type="ECO:0000313" key="9">
    <source>
        <dbReference type="Proteomes" id="UP001251528"/>
    </source>
</evidence>
<name>A0AAJ0CY97_9HYPO</name>
<dbReference type="PANTHER" id="PTHR11010:SF23">
    <property type="entry name" value="SERINE PEPTIDASE"/>
    <property type="match status" value="1"/>
</dbReference>
<dbReference type="GO" id="GO:0008239">
    <property type="term" value="F:dipeptidyl-peptidase activity"/>
    <property type="evidence" value="ECO:0007669"/>
    <property type="project" value="TreeGrafter"/>
</dbReference>
<evidence type="ECO:0000256" key="4">
    <source>
        <dbReference type="ARBA" id="ARBA00022801"/>
    </source>
</evidence>
<evidence type="ECO:0000256" key="5">
    <source>
        <dbReference type="ARBA" id="ARBA00023180"/>
    </source>
</evidence>
<keyword evidence="2" id="KW-0645">Protease</keyword>
<dbReference type="Gene3D" id="3.40.50.1820">
    <property type="entry name" value="alpha/beta hydrolase"/>
    <property type="match status" value="2"/>
</dbReference>
<comment type="caution">
    <text evidence="8">The sequence shown here is derived from an EMBL/GenBank/DDBJ whole genome shotgun (WGS) entry which is preliminary data.</text>
</comment>
<dbReference type="SUPFAM" id="SSF53474">
    <property type="entry name" value="alpha/beta-Hydrolases"/>
    <property type="match status" value="1"/>
</dbReference>
<gene>
    <name evidence="8" type="ORF">QQS21_002964</name>
</gene>
<evidence type="ECO:0000256" key="1">
    <source>
        <dbReference type="ARBA" id="ARBA00011079"/>
    </source>
</evidence>
<dbReference type="InterPro" id="IPR008758">
    <property type="entry name" value="Peptidase_S28"/>
</dbReference>
<dbReference type="FunFam" id="3.40.50.1820:FF:000165">
    <property type="entry name" value="Serine peptidase, putative"/>
    <property type="match status" value="1"/>
</dbReference>
<feature type="region of interest" description="Disordered" evidence="6">
    <location>
        <begin position="27"/>
        <end position="46"/>
    </location>
</feature>
<dbReference type="AlphaFoldDB" id="A0AAJ0CY97"/>